<evidence type="ECO:0000256" key="3">
    <source>
        <dbReference type="ARBA" id="ARBA00022475"/>
    </source>
</evidence>
<dbReference type="GO" id="GO:0005886">
    <property type="term" value="C:plasma membrane"/>
    <property type="evidence" value="ECO:0007669"/>
    <property type="project" value="UniProtKB-SubCell"/>
</dbReference>
<dbReference type="InterPro" id="IPR032808">
    <property type="entry name" value="DoxX"/>
</dbReference>
<keyword evidence="5 7" id="KW-1133">Transmembrane helix</keyword>
<dbReference type="OrthoDB" id="5398343at2"/>
<dbReference type="RefSeq" id="WP_130611706.1">
    <property type="nucleotide sequence ID" value="NZ_AP019368.1"/>
</dbReference>
<dbReference type="PANTHER" id="PTHR33452:SF1">
    <property type="entry name" value="INNER MEMBRANE PROTEIN YPHA-RELATED"/>
    <property type="match status" value="1"/>
</dbReference>
<dbReference type="KEGG" id="sbf:JCM31447_27340"/>
<evidence type="ECO:0000256" key="1">
    <source>
        <dbReference type="ARBA" id="ARBA00004651"/>
    </source>
</evidence>
<keyword evidence="4 7" id="KW-0812">Transmembrane</keyword>
<evidence type="ECO:0000313" key="9">
    <source>
        <dbReference type="Proteomes" id="UP000291236"/>
    </source>
</evidence>
<keyword evidence="9" id="KW-1185">Reference proteome</keyword>
<dbReference type="Proteomes" id="UP000291236">
    <property type="component" value="Chromosome"/>
</dbReference>
<proteinExistence type="inferred from homology"/>
<protein>
    <submittedName>
        <fullName evidence="8">DoxX family protein</fullName>
    </submittedName>
</protein>
<evidence type="ECO:0000256" key="5">
    <source>
        <dbReference type="ARBA" id="ARBA00022989"/>
    </source>
</evidence>
<dbReference type="AlphaFoldDB" id="A0A4P2VPT1"/>
<evidence type="ECO:0000256" key="7">
    <source>
        <dbReference type="SAM" id="Phobius"/>
    </source>
</evidence>
<gene>
    <name evidence="8" type="ORF">JCM31447_27340</name>
</gene>
<feature type="transmembrane region" description="Helical" evidence="7">
    <location>
        <begin position="86"/>
        <end position="102"/>
    </location>
</feature>
<sequence>MKKNISKIIFQTNPEYSTLIMRLALGCMILPHALQKTFGLFGGGGFSKTLEYMNQAEGIPLFFAFLAIMAEFLGGLGLIFGCLTRVAAFGVGSVMTVAMLMHRSNGFFMNWSGTKTGEGIEFFILAIGLSLALILNGGGALSIDRKLSR</sequence>
<dbReference type="EMBL" id="AP019368">
    <property type="protein sequence ID" value="BBH54270.1"/>
    <property type="molecule type" value="Genomic_DNA"/>
</dbReference>
<dbReference type="Pfam" id="PF07681">
    <property type="entry name" value="DoxX"/>
    <property type="match status" value="1"/>
</dbReference>
<evidence type="ECO:0000313" key="8">
    <source>
        <dbReference type="EMBL" id="BBH54270.1"/>
    </source>
</evidence>
<comment type="similarity">
    <text evidence="2">Belongs to the DoxX family.</text>
</comment>
<dbReference type="InterPro" id="IPR051907">
    <property type="entry name" value="DoxX-like_oxidoreductase"/>
</dbReference>
<reference evidence="8 9" key="1">
    <citation type="submission" date="2018-12" db="EMBL/GenBank/DDBJ databases">
        <title>Rubrispira sanarue gen. nov., sp., nov., a member of the order Silvanigrellales, isolated from a brackish lake in Hamamatsu Japan.</title>
        <authorList>
            <person name="Maejima Y."/>
            <person name="Iino T."/>
            <person name="Muraguchi Y."/>
            <person name="Fukuda K."/>
            <person name="Nojiri H."/>
            <person name="Ohkuma M."/>
            <person name="Moriuchi R."/>
            <person name="Dohra H."/>
            <person name="Kimbara K."/>
            <person name="Shintani M."/>
        </authorList>
    </citation>
    <scope>NUCLEOTIDE SEQUENCE [LARGE SCALE GENOMIC DNA]</scope>
    <source>
        <strain evidence="8 9">RF1110005</strain>
    </source>
</reference>
<keyword evidence="3" id="KW-1003">Cell membrane</keyword>
<feature type="transmembrane region" description="Helical" evidence="7">
    <location>
        <begin position="122"/>
        <end position="143"/>
    </location>
</feature>
<organism evidence="8 9">
    <name type="scientific">Fluviispira sanaruensis</name>
    <dbReference type="NCBI Taxonomy" id="2493639"/>
    <lineage>
        <taxon>Bacteria</taxon>
        <taxon>Pseudomonadati</taxon>
        <taxon>Bdellovibrionota</taxon>
        <taxon>Oligoflexia</taxon>
        <taxon>Silvanigrellales</taxon>
        <taxon>Silvanigrellaceae</taxon>
        <taxon>Fluviispira</taxon>
    </lineage>
</organism>
<name>A0A4P2VPT1_FLUSA</name>
<feature type="transmembrane region" description="Helical" evidence="7">
    <location>
        <begin position="59"/>
        <end position="79"/>
    </location>
</feature>
<comment type="subcellular location">
    <subcellularLocation>
        <location evidence="1">Cell membrane</location>
        <topology evidence="1">Multi-pass membrane protein</topology>
    </subcellularLocation>
</comment>
<dbReference type="PANTHER" id="PTHR33452">
    <property type="entry name" value="OXIDOREDUCTASE CATD-RELATED"/>
    <property type="match status" value="1"/>
</dbReference>
<keyword evidence="6 7" id="KW-0472">Membrane</keyword>
<evidence type="ECO:0000256" key="6">
    <source>
        <dbReference type="ARBA" id="ARBA00023136"/>
    </source>
</evidence>
<evidence type="ECO:0000256" key="2">
    <source>
        <dbReference type="ARBA" id="ARBA00006679"/>
    </source>
</evidence>
<evidence type="ECO:0000256" key="4">
    <source>
        <dbReference type="ARBA" id="ARBA00022692"/>
    </source>
</evidence>
<accession>A0A4P2VPT1</accession>